<organism evidence="6 7">
    <name type="scientific">Ruania alkalisoli</name>
    <dbReference type="NCBI Taxonomy" id="2779775"/>
    <lineage>
        <taxon>Bacteria</taxon>
        <taxon>Bacillati</taxon>
        <taxon>Actinomycetota</taxon>
        <taxon>Actinomycetes</taxon>
        <taxon>Micrococcales</taxon>
        <taxon>Ruaniaceae</taxon>
        <taxon>Ruania</taxon>
    </lineage>
</organism>
<dbReference type="Proteomes" id="UP000593758">
    <property type="component" value="Chromosome"/>
</dbReference>
<evidence type="ECO:0000313" key="6">
    <source>
        <dbReference type="EMBL" id="QOR70696.1"/>
    </source>
</evidence>
<dbReference type="GO" id="GO:0016491">
    <property type="term" value="F:oxidoreductase activity"/>
    <property type="evidence" value="ECO:0007669"/>
    <property type="project" value="UniProtKB-KW"/>
</dbReference>
<dbReference type="Pfam" id="PF13602">
    <property type="entry name" value="ADH_zinc_N_2"/>
    <property type="match status" value="1"/>
</dbReference>
<dbReference type="PANTHER" id="PTHR43401:SF2">
    <property type="entry name" value="L-THREONINE 3-DEHYDROGENASE"/>
    <property type="match status" value="1"/>
</dbReference>
<reference evidence="6 7" key="1">
    <citation type="submission" date="2020-10" db="EMBL/GenBank/DDBJ databases">
        <title>Haloactinobacterium sp. RN3S43, a bacterium isolated from saline soil.</title>
        <authorList>
            <person name="Sun J.-Q."/>
        </authorList>
    </citation>
    <scope>NUCLEOTIDE SEQUENCE [LARGE SCALE GENOMIC DNA]</scope>
    <source>
        <strain evidence="6 7">RN3S43</strain>
    </source>
</reference>
<evidence type="ECO:0000313" key="7">
    <source>
        <dbReference type="Proteomes" id="UP000593758"/>
    </source>
</evidence>
<dbReference type="SUPFAM" id="SSF50129">
    <property type="entry name" value="GroES-like"/>
    <property type="match status" value="1"/>
</dbReference>
<comment type="cofactor">
    <cofactor evidence="1">
        <name>Zn(2+)</name>
        <dbReference type="ChEBI" id="CHEBI:29105"/>
    </cofactor>
</comment>
<dbReference type="SUPFAM" id="SSF51735">
    <property type="entry name" value="NAD(P)-binding Rossmann-fold domains"/>
    <property type="match status" value="1"/>
</dbReference>
<dbReference type="RefSeq" id="WP_193497371.1">
    <property type="nucleotide sequence ID" value="NZ_CP063169.1"/>
</dbReference>
<dbReference type="AlphaFoldDB" id="A0A7M1ST06"/>
<evidence type="ECO:0000256" key="2">
    <source>
        <dbReference type="ARBA" id="ARBA00022723"/>
    </source>
</evidence>
<keyword evidence="2" id="KW-0479">Metal-binding</keyword>
<gene>
    <name evidence="6" type="ORF">IM660_19355</name>
</gene>
<keyword evidence="4" id="KW-0560">Oxidoreductase</keyword>
<evidence type="ECO:0000256" key="4">
    <source>
        <dbReference type="ARBA" id="ARBA00023002"/>
    </source>
</evidence>
<evidence type="ECO:0000256" key="1">
    <source>
        <dbReference type="ARBA" id="ARBA00001947"/>
    </source>
</evidence>
<accession>A0A7M1ST06</accession>
<dbReference type="EMBL" id="CP063169">
    <property type="protein sequence ID" value="QOR70696.1"/>
    <property type="molecule type" value="Genomic_DNA"/>
</dbReference>
<name>A0A7M1ST06_9MICO</name>
<evidence type="ECO:0000256" key="3">
    <source>
        <dbReference type="ARBA" id="ARBA00022833"/>
    </source>
</evidence>
<dbReference type="InterPro" id="IPR020843">
    <property type="entry name" value="ER"/>
</dbReference>
<dbReference type="GO" id="GO:0046872">
    <property type="term" value="F:metal ion binding"/>
    <property type="evidence" value="ECO:0007669"/>
    <property type="project" value="UniProtKB-KW"/>
</dbReference>
<dbReference type="InterPro" id="IPR050129">
    <property type="entry name" value="Zn_alcohol_dh"/>
</dbReference>
<keyword evidence="7" id="KW-1185">Reference proteome</keyword>
<dbReference type="InterPro" id="IPR011032">
    <property type="entry name" value="GroES-like_sf"/>
</dbReference>
<dbReference type="PANTHER" id="PTHR43401">
    <property type="entry name" value="L-THREONINE 3-DEHYDROGENASE"/>
    <property type="match status" value="1"/>
</dbReference>
<dbReference type="Pfam" id="PF08240">
    <property type="entry name" value="ADH_N"/>
    <property type="match status" value="1"/>
</dbReference>
<proteinExistence type="predicted"/>
<feature type="domain" description="Enoyl reductase (ER)" evidence="5">
    <location>
        <begin position="2"/>
        <end position="324"/>
    </location>
</feature>
<sequence length="326" mass="33457">MTDDGVRVRDVAEPTPAAGEVLLRVQTVGVNQLDLNVIAGSGPGAAARLPRILGIDPAGIVAAVGPGIDADLIGSEVVAKPNIPCGHCRWCGEHRESECPAQEVLGVHRDGGACESVAVPLSVVFPRHGLPAATATAAVHSVPIVLNAFDAADVRVGERVLVTGAGGVLGRVALDVGRHLGASVTAASRHPVPGLPPGVREIVTGAEANLAGAVAPSDRFDVVIDTSGSAALLTQAVALLDWCGRAVFCAASVDAGLHLDARSFYLRRHRLIGVASATFDQVTRGLELVRQGVVQVPIAHRFPLTDVDAAYAAFAAPRHGKVIIDV</sequence>
<dbReference type="SMART" id="SM00829">
    <property type="entry name" value="PKS_ER"/>
    <property type="match status" value="1"/>
</dbReference>
<evidence type="ECO:0000259" key="5">
    <source>
        <dbReference type="SMART" id="SM00829"/>
    </source>
</evidence>
<dbReference type="Gene3D" id="3.90.180.10">
    <property type="entry name" value="Medium-chain alcohol dehydrogenases, catalytic domain"/>
    <property type="match status" value="1"/>
</dbReference>
<dbReference type="Gene3D" id="3.40.50.720">
    <property type="entry name" value="NAD(P)-binding Rossmann-like Domain"/>
    <property type="match status" value="1"/>
</dbReference>
<dbReference type="InterPro" id="IPR036291">
    <property type="entry name" value="NAD(P)-bd_dom_sf"/>
</dbReference>
<protein>
    <submittedName>
        <fullName evidence="6">Alcohol dehydrogenase catalytic domain-containing protein</fullName>
    </submittedName>
</protein>
<keyword evidence="3" id="KW-0862">Zinc</keyword>
<dbReference type="KEGG" id="halt:IM660_19355"/>
<dbReference type="InterPro" id="IPR013154">
    <property type="entry name" value="ADH-like_N"/>
</dbReference>